<sequence length="452" mass="51997">MHVEYVGRDAIVQTDKLAFTYQTSETPRELREESYVDDLNWNSTANYIGDYIVYPYGNRNDLPEQIRNVVMNNSLAPGIITKKTQLLWGSGPKLYKEVFENRELVRDWQDNTTIQAWLDTWDFEAYITKLCVDYHHMEGVYSNFIQSRGSRIGKRFIHSLDHVSVDKARLASLRSANTRKPTHVLVNDWSFAGPQSLDCKVYDKFDFTKPFASKNAILYSNMYSFCTDYYTVPDLYGSLEWLRRSTAIPLILKALSKNAINLKYHIISPAKYWENKEKDIKSNCEKMGQEYKKEMLQACIQETLEHVGKILSDEHNTGKFWHTVKEIEHDGVNLIEHGWEIKVIDNQLKDFVDSQIAIANRADRAVSAGIGLHGSLGNLSDQGKSDSGSEQLYALKNYMATGIDIPEMIIMKAINYALKANFPQLGLKMGFYHMQPQKEQDVNPENRLKNSI</sequence>
<accession>A0ABW8YWU0</accession>
<dbReference type="Proteomes" id="UP001629156">
    <property type="component" value="Unassembled WGS sequence"/>
</dbReference>
<proteinExistence type="predicted"/>
<comment type="caution">
    <text evidence="1">The sequence shown here is derived from an EMBL/GenBank/DDBJ whole genome shotgun (WGS) entry which is preliminary data.</text>
</comment>
<protein>
    <submittedName>
        <fullName evidence="1">Uncharacterized protein</fullName>
    </submittedName>
</protein>
<keyword evidence="2" id="KW-1185">Reference proteome</keyword>
<organism evidence="1 2">
    <name type="scientific">Flavobacterium rhizosphaerae</name>
    <dbReference type="NCBI Taxonomy" id="3163298"/>
    <lineage>
        <taxon>Bacteria</taxon>
        <taxon>Pseudomonadati</taxon>
        <taxon>Bacteroidota</taxon>
        <taxon>Flavobacteriia</taxon>
        <taxon>Flavobacteriales</taxon>
        <taxon>Flavobacteriaceae</taxon>
        <taxon>Flavobacterium</taxon>
    </lineage>
</organism>
<gene>
    <name evidence="1" type="ORF">ABS766_10005</name>
</gene>
<reference evidence="1 2" key="1">
    <citation type="submission" date="2024-06" db="EMBL/GenBank/DDBJ databases">
        <authorList>
            <person name="Kaempfer P."/>
            <person name="Viver T."/>
        </authorList>
    </citation>
    <scope>NUCLEOTIDE SEQUENCE [LARGE SCALE GENOMIC DNA]</scope>
    <source>
        <strain evidence="1 2">ST-119</strain>
    </source>
</reference>
<name>A0ABW8YWU0_9FLAO</name>
<evidence type="ECO:0000313" key="2">
    <source>
        <dbReference type="Proteomes" id="UP001629156"/>
    </source>
</evidence>
<dbReference type="EMBL" id="JBELPZ010000009">
    <property type="protein sequence ID" value="MFL9844749.1"/>
    <property type="molecule type" value="Genomic_DNA"/>
</dbReference>
<evidence type="ECO:0000313" key="1">
    <source>
        <dbReference type="EMBL" id="MFL9844749.1"/>
    </source>
</evidence>
<dbReference type="RefSeq" id="WP_408085006.1">
    <property type="nucleotide sequence ID" value="NZ_JBELPZ010000009.1"/>
</dbReference>